<dbReference type="OrthoDB" id="5242628at2759"/>
<sequence>MADEELKKAFQDLQFKTNETRTRIAQGETIKRINIQKQKVSEATHKNLVAVADDIPVYRSIGRMFLLTDKPSELSRHEQEALEFKSKIEGIDKQREYLEKGLSEAESNLRELIQSRRS</sequence>
<dbReference type="GO" id="GO:0044183">
    <property type="term" value="F:protein folding chaperone"/>
    <property type="evidence" value="ECO:0007669"/>
    <property type="project" value="TreeGrafter"/>
</dbReference>
<protein>
    <recommendedName>
        <fullName evidence="7">Prefoldin subunit 1</fullName>
    </recommendedName>
</protein>
<comment type="similarity">
    <text evidence="1">Belongs to the prefoldin subunit beta family.</text>
</comment>
<dbReference type="GO" id="GO:0016272">
    <property type="term" value="C:prefoldin complex"/>
    <property type="evidence" value="ECO:0007669"/>
    <property type="project" value="InterPro"/>
</dbReference>
<feature type="coiled-coil region" evidence="4">
    <location>
        <begin position="74"/>
        <end position="115"/>
    </location>
</feature>
<evidence type="ECO:0000256" key="1">
    <source>
        <dbReference type="ARBA" id="ARBA00008045"/>
    </source>
</evidence>
<dbReference type="PANTHER" id="PTHR20903">
    <property type="entry name" value="PREFOLDIN SUBUNIT 1-RELATED"/>
    <property type="match status" value="1"/>
</dbReference>
<name>A0A8S1FA79_9PELO</name>
<gene>
    <name evidence="5" type="ORF">CBOVIS_LOCUS11499</name>
</gene>
<evidence type="ECO:0000313" key="5">
    <source>
        <dbReference type="EMBL" id="CAB3409904.1"/>
    </source>
</evidence>
<dbReference type="SUPFAM" id="SSF46579">
    <property type="entry name" value="Prefoldin"/>
    <property type="match status" value="1"/>
</dbReference>
<organism evidence="5 6">
    <name type="scientific">Caenorhabditis bovis</name>
    <dbReference type="NCBI Taxonomy" id="2654633"/>
    <lineage>
        <taxon>Eukaryota</taxon>
        <taxon>Metazoa</taxon>
        <taxon>Ecdysozoa</taxon>
        <taxon>Nematoda</taxon>
        <taxon>Chromadorea</taxon>
        <taxon>Rhabditida</taxon>
        <taxon>Rhabditina</taxon>
        <taxon>Rhabditomorpha</taxon>
        <taxon>Rhabditoidea</taxon>
        <taxon>Rhabditidae</taxon>
        <taxon>Peloderinae</taxon>
        <taxon>Caenorhabditis</taxon>
    </lineage>
</organism>
<keyword evidence="3" id="KW-0143">Chaperone</keyword>
<dbReference type="InterPro" id="IPR002777">
    <property type="entry name" value="PFD_beta-like"/>
</dbReference>
<dbReference type="GO" id="GO:0051082">
    <property type="term" value="F:unfolded protein binding"/>
    <property type="evidence" value="ECO:0007669"/>
    <property type="project" value="InterPro"/>
</dbReference>
<proteinExistence type="inferred from homology"/>
<evidence type="ECO:0000256" key="4">
    <source>
        <dbReference type="SAM" id="Coils"/>
    </source>
</evidence>
<dbReference type="GO" id="GO:0005737">
    <property type="term" value="C:cytoplasm"/>
    <property type="evidence" value="ECO:0007669"/>
    <property type="project" value="TreeGrafter"/>
</dbReference>
<evidence type="ECO:0000256" key="3">
    <source>
        <dbReference type="ARBA" id="ARBA00023186"/>
    </source>
</evidence>
<dbReference type="EMBL" id="CADEPM010000009">
    <property type="protein sequence ID" value="CAB3409904.1"/>
    <property type="molecule type" value="Genomic_DNA"/>
</dbReference>
<comment type="caution">
    <text evidence="5">The sequence shown here is derived from an EMBL/GenBank/DDBJ whole genome shotgun (WGS) entry which is preliminary data.</text>
</comment>
<evidence type="ECO:0008006" key="7">
    <source>
        <dbReference type="Google" id="ProtNLM"/>
    </source>
</evidence>
<evidence type="ECO:0000256" key="2">
    <source>
        <dbReference type="ARBA" id="ARBA00011695"/>
    </source>
</evidence>
<dbReference type="Pfam" id="PF01920">
    <property type="entry name" value="Prefoldin_2"/>
    <property type="match status" value="1"/>
</dbReference>
<reference evidence="5 6" key="1">
    <citation type="submission" date="2020-04" db="EMBL/GenBank/DDBJ databases">
        <authorList>
            <person name="Laetsch R D."/>
            <person name="Stevens L."/>
            <person name="Kumar S."/>
            <person name="Blaxter L. M."/>
        </authorList>
    </citation>
    <scope>NUCLEOTIDE SEQUENCE [LARGE SCALE GENOMIC DNA]</scope>
</reference>
<evidence type="ECO:0000313" key="6">
    <source>
        <dbReference type="Proteomes" id="UP000494206"/>
    </source>
</evidence>
<dbReference type="AlphaFoldDB" id="A0A8S1FA79"/>
<dbReference type="Gene3D" id="1.10.287.370">
    <property type="match status" value="1"/>
</dbReference>
<keyword evidence="6" id="KW-1185">Reference proteome</keyword>
<dbReference type="PANTHER" id="PTHR20903:SF0">
    <property type="entry name" value="PREFOLDIN SUBUNIT 1"/>
    <property type="match status" value="1"/>
</dbReference>
<comment type="subunit">
    <text evidence="2">Heterohexamer of two PFD-alpha type and four PFD-beta type subunits.</text>
</comment>
<dbReference type="InterPro" id="IPR009053">
    <property type="entry name" value="Prefoldin"/>
</dbReference>
<dbReference type="Proteomes" id="UP000494206">
    <property type="component" value="Unassembled WGS sequence"/>
</dbReference>
<keyword evidence="4" id="KW-0175">Coiled coil</keyword>
<accession>A0A8S1FA79</accession>